<keyword evidence="2" id="KW-1185">Reference proteome</keyword>
<sequence length="103" mass="12070">MEITNTLLRLCAGVFKCTYIFSGQKYGGFVENVYMVFQEFLNKESTYLRKAIIWNVKLEILLMSEMKQKLCDNGWNPCDNEWKPCIYITCSQVDTATRLFTDI</sequence>
<evidence type="ECO:0000313" key="1">
    <source>
        <dbReference type="EMBL" id="KII65440.1"/>
    </source>
</evidence>
<name>A0A0C2MM51_THEKT</name>
<organism evidence="1 2">
    <name type="scientific">Thelohanellus kitauei</name>
    <name type="common">Myxosporean</name>
    <dbReference type="NCBI Taxonomy" id="669202"/>
    <lineage>
        <taxon>Eukaryota</taxon>
        <taxon>Metazoa</taxon>
        <taxon>Cnidaria</taxon>
        <taxon>Myxozoa</taxon>
        <taxon>Myxosporea</taxon>
        <taxon>Bivalvulida</taxon>
        <taxon>Platysporina</taxon>
        <taxon>Myxobolidae</taxon>
        <taxon>Thelohanellus</taxon>
    </lineage>
</organism>
<accession>A0A0C2MM51</accession>
<dbReference type="AlphaFoldDB" id="A0A0C2MM51"/>
<protein>
    <submittedName>
        <fullName evidence="1">Uncharacterized protein</fullName>
    </submittedName>
</protein>
<reference evidence="1 2" key="1">
    <citation type="journal article" date="2014" name="Genome Biol. Evol.">
        <title>The genome of the myxosporean Thelohanellus kitauei shows adaptations to nutrient acquisition within its fish host.</title>
        <authorList>
            <person name="Yang Y."/>
            <person name="Xiong J."/>
            <person name="Zhou Z."/>
            <person name="Huo F."/>
            <person name="Miao W."/>
            <person name="Ran C."/>
            <person name="Liu Y."/>
            <person name="Zhang J."/>
            <person name="Feng J."/>
            <person name="Wang M."/>
            <person name="Wang M."/>
            <person name="Wang L."/>
            <person name="Yao B."/>
        </authorList>
    </citation>
    <scope>NUCLEOTIDE SEQUENCE [LARGE SCALE GENOMIC DNA]</scope>
    <source>
        <strain evidence="1">Wuqing</strain>
    </source>
</reference>
<comment type="caution">
    <text evidence="1">The sequence shown here is derived from an EMBL/GenBank/DDBJ whole genome shotgun (WGS) entry which is preliminary data.</text>
</comment>
<proteinExistence type="predicted"/>
<evidence type="ECO:0000313" key="2">
    <source>
        <dbReference type="Proteomes" id="UP000031668"/>
    </source>
</evidence>
<dbReference type="Proteomes" id="UP000031668">
    <property type="component" value="Unassembled WGS sequence"/>
</dbReference>
<dbReference type="EMBL" id="JWZT01003841">
    <property type="protein sequence ID" value="KII65440.1"/>
    <property type="molecule type" value="Genomic_DNA"/>
</dbReference>
<gene>
    <name evidence="1" type="ORF">RF11_12686</name>
</gene>